<protein>
    <submittedName>
        <fullName evidence="2">Uncharacterized protein</fullName>
    </submittedName>
</protein>
<evidence type="ECO:0000313" key="3">
    <source>
        <dbReference type="Proteomes" id="UP000194469"/>
    </source>
</evidence>
<dbReference type="AlphaFoldDB" id="A0A1Y6EQM7"/>
<organism evidence="2 3">
    <name type="scientific">Sphingopyxis terrae subsp. ummariensis</name>
    <dbReference type="NCBI Taxonomy" id="429001"/>
    <lineage>
        <taxon>Bacteria</taxon>
        <taxon>Pseudomonadati</taxon>
        <taxon>Pseudomonadota</taxon>
        <taxon>Alphaproteobacteria</taxon>
        <taxon>Sphingomonadales</taxon>
        <taxon>Sphingomonadaceae</taxon>
        <taxon>Sphingopyxis</taxon>
    </lineage>
</organism>
<accession>A0A1Y6EQM7</accession>
<evidence type="ECO:0000256" key="1">
    <source>
        <dbReference type="SAM" id="Phobius"/>
    </source>
</evidence>
<proteinExistence type="predicted"/>
<feature type="transmembrane region" description="Helical" evidence="1">
    <location>
        <begin position="38"/>
        <end position="57"/>
    </location>
</feature>
<keyword evidence="3" id="KW-1185">Reference proteome</keyword>
<sequence>MIQTALDRLSIAFAGAVLGLLLAEYGYGVQGLEKPENLAYGALVLTLGALGIVRMTAAKTPMHNSETQ</sequence>
<keyword evidence="1" id="KW-0812">Transmembrane</keyword>
<dbReference type="EMBL" id="FXWL01000001">
    <property type="protein sequence ID" value="SMQ62473.1"/>
    <property type="molecule type" value="Genomic_DNA"/>
</dbReference>
<name>A0A1Y6EQM7_9SPHN</name>
<keyword evidence="1" id="KW-0472">Membrane</keyword>
<evidence type="ECO:0000313" key="2">
    <source>
        <dbReference type="EMBL" id="SMQ62473.1"/>
    </source>
</evidence>
<dbReference type="GeneID" id="303000796"/>
<reference evidence="3" key="1">
    <citation type="submission" date="2017-04" db="EMBL/GenBank/DDBJ databases">
        <authorList>
            <person name="Varghese N."/>
            <person name="Submissions S."/>
        </authorList>
    </citation>
    <scope>NUCLEOTIDE SEQUENCE [LARGE SCALE GENOMIC DNA]</scope>
    <source>
        <strain evidence="3">UI2</strain>
    </source>
</reference>
<keyword evidence="1" id="KW-1133">Transmembrane helix</keyword>
<gene>
    <name evidence="2" type="ORF">SAMN06295984_0719</name>
</gene>
<dbReference type="Proteomes" id="UP000194469">
    <property type="component" value="Unassembled WGS sequence"/>
</dbReference>
<dbReference type="RefSeq" id="WP_086456030.1">
    <property type="nucleotide sequence ID" value="NZ_FXWL01000001.1"/>
</dbReference>